<protein>
    <recommendedName>
        <fullName evidence="2">UPF0251 protein EDC14_1001272</fullName>
    </recommendedName>
</protein>
<evidence type="ECO:0000313" key="3">
    <source>
        <dbReference type="EMBL" id="TCL76987.1"/>
    </source>
</evidence>
<dbReference type="AlphaFoldDB" id="A0A4V2QGS9"/>
<dbReference type="EMBL" id="SLUN01000001">
    <property type="protein sequence ID" value="TCL76987.1"/>
    <property type="molecule type" value="Genomic_DNA"/>
</dbReference>
<dbReference type="SUPFAM" id="SSF88659">
    <property type="entry name" value="Sigma3 and sigma4 domains of RNA polymerase sigma factors"/>
    <property type="match status" value="1"/>
</dbReference>
<name>A0A4V2QGS9_HYDET</name>
<evidence type="ECO:0000256" key="1">
    <source>
        <dbReference type="ARBA" id="ARBA00009350"/>
    </source>
</evidence>
<comment type="similarity">
    <text evidence="1 2">Belongs to the UPF0251 family.</text>
</comment>
<dbReference type="PANTHER" id="PTHR37478:SF2">
    <property type="entry name" value="UPF0251 PROTEIN TK0562"/>
    <property type="match status" value="1"/>
</dbReference>
<dbReference type="Pfam" id="PF02001">
    <property type="entry name" value="DUF134"/>
    <property type="match status" value="1"/>
</dbReference>
<dbReference type="HAMAP" id="MF_00674">
    <property type="entry name" value="UPF0251"/>
    <property type="match status" value="1"/>
</dbReference>
<gene>
    <name evidence="3" type="ORF">EDC14_1001272</name>
</gene>
<dbReference type="PANTHER" id="PTHR37478">
    <property type="match status" value="1"/>
</dbReference>
<accession>A0A4V2QGS9</accession>
<organism evidence="3 4">
    <name type="scientific">Hydrogenispora ethanolica</name>
    <dbReference type="NCBI Taxonomy" id="1082276"/>
    <lineage>
        <taxon>Bacteria</taxon>
        <taxon>Bacillati</taxon>
        <taxon>Bacillota</taxon>
        <taxon>Hydrogenispora</taxon>
    </lineage>
</organism>
<keyword evidence="3" id="KW-0238">DNA-binding</keyword>
<dbReference type="InterPro" id="IPR013324">
    <property type="entry name" value="RNA_pol_sigma_r3/r4-like"/>
</dbReference>
<dbReference type="InterPro" id="IPR036388">
    <property type="entry name" value="WH-like_DNA-bd_sf"/>
</dbReference>
<comment type="caution">
    <text evidence="3">The sequence shown here is derived from an EMBL/GenBank/DDBJ whole genome shotgun (WGS) entry which is preliminary data.</text>
</comment>
<dbReference type="Proteomes" id="UP000295008">
    <property type="component" value="Unassembled WGS sequence"/>
</dbReference>
<sequence length="162" mass="18057">MPRPVKWRKVSFIPPVRRFVPAGRPQCGLEENLLKVEELEAIRLKDLEGLEQEECAARMEVSRQTFQRILLAARAKIADALANGKALRIEGGNFTRNICPMRCRNCGKEWQESYEHLQQVREGSYDCPSCGSPEIICRSGSGQCCCAGGCRHPGPDDQAPLA</sequence>
<proteinExistence type="inferred from homology"/>
<dbReference type="OrthoDB" id="280278at2"/>
<reference evidence="3 4" key="1">
    <citation type="submission" date="2019-03" db="EMBL/GenBank/DDBJ databases">
        <title>Genomic Encyclopedia of Type Strains, Phase IV (KMG-IV): sequencing the most valuable type-strain genomes for metagenomic binning, comparative biology and taxonomic classification.</title>
        <authorList>
            <person name="Goeker M."/>
        </authorList>
    </citation>
    <scope>NUCLEOTIDE SEQUENCE [LARGE SCALE GENOMIC DNA]</scope>
    <source>
        <strain evidence="3 4">LX-B</strain>
    </source>
</reference>
<dbReference type="InterPro" id="IPR002852">
    <property type="entry name" value="UPF0251"/>
</dbReference>
<keyword evidence="4" id="KW-1185">Reference proteome</keyword>
<dbReference type="GO" id="GO:0003677">
    <property type="term" value="F:DNA binding"/>
    <property type="evidence" value="ECO:0007669"/>
    <property type="project" value="UniProtKB-KW"/>
</dbReference>
<dbReference type="Gene3D" id="1.10.10.10">
    <property type="entry name" value="Winged helix-like DNA-binding domain superfamily/Winged helix DNA-binding domain"/>
    <property type="match status" value="1"/>
</dbReference>
<dbReference type="RefSeq" id="WP_132012372.1">
    <property type="nucleotide sequence ID" value="NZ_SLUN01000001.1"/>
</dbReference>
<evidence type="ECO:0000313" key="4">
    <source>
        <dbReference type="Proteomes" id="UP000295008"/>
    </source>
</evidence>
<evidence type="ECO:0000256" key="2">
    <source>
        <dbReference type="HAMAP-Rule" id="MF_00674"/>
    </source>
</evidence>